<name>A0A9P1IBI5_9PELO</name>
<sequence>MPIFEKRVKYMQYNLFYTFFISGISKNSSIGSAFAAPFHRRAFVSEVYSDTNQGKVKYGNIRFAQGDCTFVVDVAFKCARQNHSNIKNVFPKFAIQLEVEGFGGIAIHCVCSSALSLNHSQTTNYVFSQTTNYIQ</sequence>
<gene>
    <name evidence="1" type="ORF">CAMP_LOCUS2884</name>
</gene>
<organism evidence="1 2">
    <name type="scientific">Caenorhabditis angaria</name>
    <dbReference type="NCBI Taxonomy" id="860376"/>
    <lineage>
        <taxon>Eukaryota</taxon>
        <taxon>Metazoa</taxon>
        <taxon>Ecdysozoa</taxon>
        <taxon>Nematoda</taxon>
        <taxon>Chromadorea</taxon>
        <taxon>Rhabditida</taxon>
        <taxon>Rhabditina</taxon>
        <taxon>Rhabditomorpha</taxon>
        <taxon>Rhabditoidea</taxon>
        <taxon>Rhabditidae</taxon>
        <taxon>Peloderinae</taxon>
        <taxon>Caenorhabditis</taxon>
    </lineage>
</organism>
<dbReference type="Proteomes" id="UP001152747">
    <property type="component" value="Unassembled WGS sequence"/>
</dbReference>
<protein>
    <submittedName>
        <fullName evidence="1">Uncharacterized protein</fullName>
    </submittedName>
</protein>
<keyword evidence="2" id="KW-1185">Reference proteome</keyword>
<proteinExistence type="predicted"/>
<evidence type="ECO:0000313" key="1">
    <source>
        <dbReference type="EMBL" id="CAI5440247.1"/>
    </source>
</evidence>
<evidence type="ECO:0000313" key="2">
    <source>
        <dbReference type="Proteomes" id="UP001152747"/>
    </source>
</evidence>
<comment type="caution">
    <text evidence="1">The sequence shown here is derived from an EMBL/GenBank/DDBJ whole genome shotgun (WGS) entry which is preliminary data.</text>
</comment>
<reference evidence="1" key="1">
    <citation type="submission" date="2022-11" db="EMBL/GenBank/DDBJ databases">
        <authorList>
            <person name="Kikuchi T."/>
        </authorList>
    </citation>
    <scope>NUCLEOTIDE SEQUENCE</scope>
    <source>
        <strain evidence="1">PS1010</strain>
    </source>
</reference>
<dbReference type="EMBL" id="CANHGI010000001">
    <property type="protein sequence ID" value="CAI5440247.1"/>
    <property type="molecule type" value="Genomic_DNA"/>
</dbReference>
<dbReference type="AlphaFoldDB" id="A0A9P1IBI5"/>
<accession>A0A9P1IBI5</accession>